<comment type="caution">
    <text evidence="1">The sequence shown here is derived from an EMBL/GenBank/DDBJ whole genome shotgun (WGS) entry which is preliminary data.</text>
</comment>
<protein>
    <submittedName>
        <fullName evidence="1">Uncharacterized protein</fullName>
    </submittedName>
</protein>
<evidence type="ECO:0000313" key="1">
    <source>
        <dbReference type="EMBL" id="KKN36038.1"/>
    </source>
</evidence>
<dbReference type="EMBL" id="LAZR01001993">
    <property type="protein sequence ID" value="KKN36038.1"/>
    <property type="molecule type" value="Genomic_DNA"/>
</dbReference>
<name>A0A0F9T3I7_9ZZZZ</name>
<sequence length="51" mass="5936">MPSRERTLAAALEACKVIEDDENVHSRQQKQIDLLTVEVIYLIIQVRELQE</sequence>
<dbReference type="AlphaFoldDB" id="A0A0F9T3I7"/>
<proteinExistence type="predicted"/>
<reference evidence="1" key="1">
    <citation type="journal article" date="2015" name="Nature">
        <title>Complex archaea that bridge the gap between prokaryotes and eukaryotes.</title>
        <authorList>
            <person name="Spang A."/>
            <person name="Saw J.H."/>
            <person name="Jorgensen S.L."/>
            <person name="Zaremba-Niedzwiedzka K."/>
            <person name="Martijn J."/>
            <person name="Lind A.E."/>
            <person name="van Eijk R."/>
            <person name="Schleper C."/>
            <person name="Guy L."/>
            <person name="Ettema T.J."/>
        </authorList>
    </citation>
    <scope>NUCLEOTIDE SEQUENCE</scope>
</reference>
<organism evidence="1">
    <name type="scientific">marine sediment metagenome</name>
    <dbReference type="NCBI Taxonomy" id="412755"/>
    <lineage>
        <taxon>unclassified sequences</taxon>
        <taxon>metagenomes</taxon>
        <taxon>ecological metagenomes</taxon>
    </lineage>
</organism>
<gene>
    <name evidence="1" type="ORF">LCGC14_0777770</name>
</gene>
<accession>A0A0F9T3I7</accession>